<evidence type="ECO:0000256" key="5">
    <source>
        <dbReference type="ARBA" id="ARBA00023295"/>
    </source>
</evidence>
<dbReference type="InterPro" id="IPR013529">
    <property type="entry name" value="Glyco_hydro_42_N"/>
</dbReference>
<dbReference type="Pfam" id="PF08532">
    <property type="entry name" value="Glyco_hydro_42M"/>
    <property type="match status" value="1"/>
</dbReference>
<dbReference type="Gene3D" id="3.40.50.880">
    <property type="match status" value="1"/>
</dbReference>
<dbReference type="SUPFAM" id="SSF52317">
    <property type="entry name" value="Class I glutamine amidotransferase-like"/>
    <property type="match status" value="1"/>
</dbReference>
<keyword evidence="13" id="KW-1185">Reference proteome</keyword>
<keyword evidence="4 6" id="KW-0378">Hydrolase</keyword>
<dbReference type="AlphaFoldDB" id="A0A8J3QHN8"/>
<feature type="binding site" evidence="9">
    <location>
        <position position="163"/>
    </location>
    <ligand>
        <name>Zn(2+)</name>
        <dbReference type="ChEBI" id="CHEBI:29105"/>
    </ligand>
</feature>
<organism evidence="12 13">
    <name type="scientific">Rhizocola hellebori</name>
    <dbReference type="NCBI Taxonomy" id="1392758"/>
    <lineage>
        <taxon>Bacteria</taxon>
        <taxon>Bacillati</taxon>
        <taxon>Actinomycetota</taxon>
        <taxon>Actinomycetes</taxon>
        <taxon>Micromonosporales</taxon>
        <taxon>Micromonosporaceae</taxon>
        <taxon>Rhizocola</taxon>
    </lineage>
</organism>
<protein>
    <recommendedName>
        <fullName evidence="3 6">Beta-galactosidase</fullName>
        <shortName evidence="6">Beta-gal</shortName>
        <ecNumber evidence="3 6">3.2.1.23</ecNumber>
    </recommendedName>
</protein>
<evidence type="ECO:0000256" key="4">
    <source>
        <dbReference type="ARBA" id="ARBA00022801"/>
    </source>
</evidence>
<evidence type="ECO:0000256" key="1">
    <source>
        <dbReference type="ARBA" id="ARBA00001412"/>
    </source>
</evidence>
<sequence>MPAQPRFPERPGGIAFGGDYNPEQWPREVQEEDIELMRQAGVNLVSLGVFTWALAEPAEGRYEFGWLDEIIDRLDAAGISVDLATPTAAPPPWFSRAYPQSLPVNRDGVRLGVGGRQNACPSSPEYRRATAALARQLAERYRDHPSVVMWHVHNEYGAPLGECFCETSVLAFRDWLRATYHDLDALNSAWGTLFWSQCYSAWEEIDAPRANHTVINPAQLLDFARFTSGEHLACFTLQRDILREITPDKPVTTNFMTTNCKSMDLWRWAPEVDVVANDHYLNAEVDDNHINLAMSADLSRSLGEGRPWMLMEHSTGAVSWQSRNIAKLPGQMRRNSLGHVARGSDSVLFFQWRASRFGAEKFHSAMVPQAGKDSGIWRDVVQLGSDLRKLGGVRGSRVKAEVAVIWDWESYWALELDWRPSRDLNFRERMDAFYTALWREHATVDFVHPSGDLSGYRLVVAPSLYLLSEHAAKNLHRHVEAGGHLLVSYFSGIADEHDIVHSGPYPGALRDVLGLSIEEFHPLRAGETIALSNGQHGRIWSERVRPAGAVAAVDFADGPDAGHPAITRHDYGRGVAWYVASSIDDLRPLLSQALDEASVTRPRDLPETLEVVQRGGHLFLINHDTAPAKMIGVHGVSLLDGQACAGSVIVAGGSVSVIALY</sequence>
<dbReference type="GO" id="GO:0009341">
    <property type="term" value="C:beta-galactosidase complex"/>
    <property type="evidence" value="ECO:0007669"/>
    <property type="project" value="InterPro"/>
</dbReference>
<dbReference type="InterPro" id="IPR017853">
    <property type="entry name" value="GH"/>
</dbReference>
<gene>
    <name evidence="12" type="ORF">Rhe02_93760</name>
</gene>
<evidence type="ECO:0000256" key="8">
    <source>
        <dbReference type="PIRSR" id="PIRSR001084-2"/>
    </source>
</evidence>
<evidence type="ECO:0000313" key="13">
    <source>
        <dbReference type="Proteomes" id="UP000612899"/>
    </source>
</evidence>
<accession>A0A8J3QHN8</accession>
<dbReference type="PANTHER" id="PTHR36447">
    <property type="entry name" value="BETA-GALACTOSIDASE GANA"/>
    <property type="match status" value="1"/>
</dbReference>
<evidence type="ECO:0000256" key="7">
    <source>
        <dbReference type="PIRSR" id="PIRSR001084-1"/>
    </source>
</evidence>
<feature type="domain" description="Beta-galactosidase trimerisation" evidence="11">
    <location>
        <begin position="400"/>
        <end position="599"/>
    </location>
</feature>
<evidence type="ECO:0000256" key="3">
    <source>
        <dbReference type="ARBA" id="ARBA00012756"/>
    </source>
</evidence>
<dbReference type="InterPro" id="IPR029062">
    <property type="entry name" value="Class_I_gatase-like"/>
</dbReference>
<evidence type="ECO:0000256" key="2">
    <source>
        <dbReference type="ARBA" id="ARBA00005940"/>
    </source>
</evidence>
<evidence type="ECO:0000256" key="9">
    <source>
        <dbReference type="PIRSR" id="PIRSR001084-3"/>
    </source>
</evidence>
<evidence type="ECO:0000259" key="11">
    <source>
        <dbReference type="Pfam" id="PF08532"/>
    </source>
</evidence>
<comment type="similarity">
    <text evidence="2 6">Belongs to the glycosyl hydrolase 42 family.</text>
</comment>
<evidence type="ECO:0000256" key="6">
    <source>
        <dbReference type="PIRNR" id="PIRNR001084"/>
    </source>
</evidence>
<dbReference type="SUPFAM" id="SSF51445">
    <property type="entry name" value="(Trans)glycosidases"/>
    <property type="match status" value="1"/>
</dbReference>
<feature type="active site" description="Nucleophile" evidence="7">
    <location>
        <position position="312"/>
    </location>
</feature>
<dbReference type="Pfam" id="PF02449">
    <property type="entry name" value="Glyco_hydro_42"/>
    <property type="match status" value="1"/>
</dbReference>
<evidence type="ECO:0000259" key="10">
    <source>
        <dbReference type="Pfam" id="PF02449"/>
    </source>
</evidence>
<dbReference type="GO" id="GO:0046872">
    <property type="term" value="F:metal ion binding"/>
    <property type="evidence" value="ECO:0007669"/>
    <property type="project" value="UniProtKB-KW"/>
</dbReference>
<dbReference type="InterPro" id="IPR013738">
    <property type="entry name" value="Beta_galactosidase_Trimer"/>
</dbReference>
<feature type="binding site" evidence="8">
    <location>
        <position position="116"/>
    </location>
    <ligand>
        <name>substrate</name>
    </ligand>
</feature>
<dbReference type="PANTHER" id="PTHR36447:SF1">
    <property type="entry name" value="BETA-GALACTOSIDASE GANA"/>
    <property type="match status" value="1"/>
</dbReference>
<feature type="binding site" evidence="8">
    <location>
        <position position="320"/>
    </location>
    <ligand>
        <name>substrate</name>
    </ligand>
</feature>
<feature type="domain" description="Glycoside hydrolase family 42 N-terminal" evidence="10">
    <location>
        <begin position="19"/>
        <end position="390"/>
    </location>
</feature>
<dbReference type="PIRSF" id="PIRSF001084">
    <property type="entry name" value="B-galactosidase"/>
    <property type="match status" value="1"/>
</dbReference>
<dbReference type="RefSeq" id="WP_239124516.1">
    <property type="nucleotide sequence ID" value="NZ_BONY01000127.1"/>
</dbReference>
<dbReference type="EC" id="3.2.1.23" evidence="3 6"/>
<evidence type="ECO:0000313" key="12">
    <source>
        <dbReference type="EMBL" id="GIH11309.1"/>
    </source>
</evidence>
<keyword evidence="9" id="KW-0862">Zinc</keyword>
<dbReference type="Gene3D" id="3.20.20.80">
    <property type="entry name" value="Glycosidases"/>
    <property type="match status" value="1"/>
</dbReference>
<feature type="active site" description="Proton donor" evidence="7">
    <location>
        <position position="155"/>
    </location>
</feature>
<dbReference type="CDD" id="cd03143">
    <property type="entry name" value="A4_beta-galactosidase_middle_domain"/>
    <property type="match status" value="1"/>
</dbReference>
<feature type="binding site" evidence="9">
    <location>
        <position position="120"/>
    </location>
    <ligand>
        <name>Zn(2+)</name>
        <dbReference type="ChEBI" id="CHEBI:29105"/>
    </ligand>
</feature>
<dbReference type="InterPro" id="IPR003476">
    <property type="entry name" value="Glyco_hydro_42"/>
</dbReference>
<dbReference type="Proteomes" id="UP000612899">
    <property type="component" value="Unassembled WGS sequence"/>
</dbReference>
<dbReference type="GO" id="GO:0004565">
    <property type="term" value="F:beta-galactosidase activity"/>
    <property type="evidence" value="ECO:0007669"/>
    <property type="project" value="UniProtKB-EC"/>
</dbReference>
<reference evidence="12" key="1">
    <citation type="submission" date="2021-01" db="EMBL/GenBank/DDBJ databases">
        <title>Whole genome shotgun sequence of Rhizocola hellebori NBRC 109834.</title>
        <authorList>
            <person name="Komaki H."/>
            <person name="Tamura T."/>
        </authorList>
    </citation>
    <scope>NUCLEOTIDE SEQUENCE</scope>
    <source>
        <strain evidence="12">NBRC 109834</strain>
    </source>
</reference>
<comment type="catalytic activity">
    <reaction evidence="1 6">
        <text>Hydrolysis of terminal non-reducing beta-D-galactose residues in beta-D-galactosides.</text>
        <dbReference type="EC" id="3.2.1.23"/>
    </reaction>
</comment>
<dbReference type="EMBL" id="BONY01000127">
    <property type="protein sequence ID" value="GIH11309.1"/>
    <property type="molecule type" value="Genomic_DNA"/>
</dbReference>
<feature type="binding site" evidence="9">
    <location>
        <position position="165"/>
    </location>
    <ligand>
        <name>Zn(2+)</name>
        <dbReference type="ChEBI" id="CHEBI:29105"/>
    </ligand>
</feature>
<comment type="caution">
    <text evidence="12">The sequence shown here is derived from an EMBL/GenBank/DDBJ whole genome shotgun (WGS) entry which is preliminary data.</text>
</comment>
<feature type="binding site" evidence="8">
    <location>
        <position position="154"/>
    </location>
    <ligand>
        <name>substrate</name>
    </ligand>
</feature>
<proteinExistence type="inferred from homology"/>
<keyword evidence="5 6" id="KW-0326">Glycosidase</keyword>
<keyword evidence="9" id="KW-0479">Metal-binding</keyword>
<name>A0A8J3QHN8_9ACTN</name>
<dbReference type="GO" id="GO:0005975">
    <property type="term" value="P:carbohydrate metabolic process"/>
    <property type="evidence" value="ECO:0007669"/>
    <property type="project" value="InterPro"/>
</dbReference>